<evidence type="ECO:0000256" key="4">
    <source>
        <dbReference type="PROSITE-ProRule" id="PRU00091"/>
    </source>
</evidence>
<gene>
    <name evidence="7" type="ORF">MEDL_1458</name>
</gene>
<comment type="caution">
    <text evidence="7">The sequence shown here is derived from an EMBL/GenBank/DDBJ whole genome shotgun (WGS) entry which is preliminary data.</text>
</comment>
<keyword evidence="1" id="KW-0479">Metal-binding</keyword>
<dbReference type="GO" id="GO:0032266">
    <property type="term" value="F:phosphatidylinositol-3-phosphate binding"/>
    <property type="evidence" value="ECO:0007669"/>
    <property type="project" value="InterPro"/>
</dbReference>
<dbReference type="PANTHER" id="PTHR46591">
    <property type="entry name" value="ZINC FINGER FYVE DOMAIN-CONTAINING PROTEIN 26"/>
    <property type="match status" value="1"/>
</dbReference>
<dbReference type="InterPro" id="IPR000306">
    <property type="entry name" value="Znf_FYVE"/>
</dbReference>
<feature type="compositionally biased region" description="Polar residues" evidence="5">
    <location>
        <begin position="400"/>
        <end position="416"/>
    </location>
</feature>
<dbReference type="SMART" id="SM00064">
    <property type="entry name" value="FYVE"/>
    <property type="match status" value="1"/>
</dbReference>
<sequence length="564" mass="63664">MLCLHCSQPFQDVVKSVLNSLITGSKWLKILEILHSFPSTVIQNDPKYAALTEISLECIIFHRLSQSPSPSKLVADEICSALKRFNDCTKACHILLSIYKKLPLDVVQDLFHSFDNVDIDNQLKETVATKLKEINVYIRITECAKTLQVKLSMSTDFHHPGDKGDYYSFLERFNDWRNIMTVIAPDEVFTVLLKAKDYETAKKWCHMKNFRKDQCMTVVERQLLYLLNGKTVDTTKAFLILEDLREEDGSSCFEICNKLLESLNNQREILFIVSYMLKYLTIPQEKLEEYKLIKIGSKIELAGKVYSAIQSELDNFETSAINLKKDVFNNLVTTYAKKALDFTVVVVPILEKDRSQSVMSTASSDRLDGPSDLPPTPTKTSVFSESVRSQRRGIDISASPRASISGPSGMSHNKISPTKKSKFNATKFVMPLEPPSPHKWQPDNSTDTCMVCKVERFSMFNRRHHCRRCGRVVCGTCSTKKSMVKNISVRTCDDCYKQIFGDSVLGACKSTWCTASKNSHQATLLGAANLLGALHLRETANCMEVVGENLNVGTCVPYFILRVT</sequence>
<feature type="compositionally biased region" description="Polar residues" evidence="5">
    <location>
        <begin position="378"/>
        <end position="387"/>
    </location>
</feature>
<dbReference type="InterPro" id="IPR017455">
    <property type="entry name" value="Znf_FYVE-rel"/>
</dbReference>
<dbReference type="Gene3D" id="3.30.40.10">
    <property type="entry name" value="Zinc/RING finger domain, C3HC4 (zinc finger)"/>
    <property type="match status" value="1"/>
</dbReference>
<organism evidence="7 8">
    <name type="scientific">Mytilus edulis</name>
    <name type="common">Blue mussel</name>
    <dbReference type="NCBI Taxonomy" id="6550"/>
    <lineage>
        <taxon>Eukaryota</taxon>
        <taxon>Metazoa</taxon>
        <taxon>Spiralia</taxon>
        <taxon>Lophotrochozoa</taxon>
        <taxon>Mollusca</taxon>
        <taxon>Bivalvia</taxon>
        <taxon>Autobranchia</taxon>
        <taxon>Pteriomorphia</taxon>
        <taxon>Mytilida</taxon>
        <taxon>Mytiloidea</taxon>
        <taxon>Mytilidae</taxon>
        <taxon>Mytilinae</taxon>
        <taxon>Mytilus</taxon>
    </lineage>
</organism>
<dbReference type="InterPro" id="IPR028730">
    <property type="entry name" value="ZFYVE26"/>
</dbReference>
<dbReference type="GO" id="GO:0030496">
    <property type="term" value="C:midbody"/>
    <property type="evidence" value="ECO:0007669"/>
    <property type="project" value="TreeGrafter"/>
</dbReference>
<dbReference type="InterPro" id="IPR013083">
    <property type="entry name" value="Znf_RING/FYVE/PHD"/>
</dbReference>
<evidence type="ECO:0000256" key="5">
    <source>
        <dbReference type="SAM" id="MobiDB-lite"/>
    </source>
</evidence>
<proteinExistence type="predicted"/>
<accession>A0A8S3PT92</accession>
<evidence type="ECO:0000256" key="2">
    <source>
        <dbReference type="ARBA" id="ARBA00022771"/>
    </source>
</evidence>
<dbReference type="GO" id="GO:0008270">
    <property type="term" value="F:zinc ion binding"/>
    <property type="evidence" value="ECO:0007669"/>
    <property type="project" value="UniProtKB-KW"/>
</dbReference>
<feature type="region of interest" description="Disordered" evidence="5">
    <location>
        <begin position="358"/>
        <end position="417"/>
    </location>
</feature>
<reference evidence="7" key="1">
    <citation type="submission" date="2021-03" db="EMBL/GenBank/DDBJ databases">
        <authorList>
            <person name="Bekaert M."/>
        </authorList>
    </citation>
    <scope>NUCLEOTIDE SEQUENCE</scope>
</reference>
<dbReference type="GO" id="GO:0000281">
    <property type="term" value="P:mitotic cytokinesis"/>
    <property type="evidence" value="ECO:0007669"/>
    <property type="project" value="InterPro"/>
</dbReference>
<keyword evidence="3" id="KW-0862">Zinc</keyword>
<evidence type="ECO:0000259" key="6">
    <source>
        <dbReference type="PROSITE" id="PS50178"/>
    </source>
</evidence>
<evidence type="ECO:0000256" key="1">
    <source>
        <dbReference type="ARBA" id="ARBA00022723"/>
    </source>
</evidence>
<dbReference type="Proteomes" id="UP000683360">
    <property type="component" value="Unassembled WGS sequence"/>
</dbReference>
<feature type="domain" description="FYVE-type" evidence="6">
    <location>
        <begin position="443"/>
        <end position="500"/>
    </location>
</feature>
<dbReference type="SUPFAM" id="SSF57903">
    <property type="entry name" value="FYVE/PHD zinc finger"/>
    <property type="match status" value="1"/>
</dbReference>
<protein>
    <submittedName>
        <fullName evidence="7">ZFYVE26</fullName>
    </submittedName>
</protein>
<dbReference type="OrthoDB" id="1936617at2759"/>
<evidence type="ECO:0000313" key="7">
    <source>
        <dbReference type="EMBL" id="CAG2185887.1"/>
    </source>
</evidence>
<dbReference type="GO" id="GO:0005765">
    <property type="term" value="C:lysosomal membrane"/>
    <property type="evidence" value="ECO:0007669"/>
    <property type="project" value="TreeGrafter"/>
</dbReference>
<dbReference type="PANTHER" id="PTHR46591:SF1">
    <property type="entry name" value="ZINC FINGER FYVE DOMAIN-CONTAINING PROTEIN 26"/>
    <property type="match status" value="1"/>
</dbReference>
<evidence type="ECO:0000313" key="8">
    <source>
        <dbReference type="Proteomes" id="UP000683360"/>
    </source>
</evidence>
<dbReference type="GO" id="GO:0032465">
    <property type="term" value="P:regulation of cytokinesis"/>
    <property type="evidence" value="ECO:0007669"/>
    <property type="project" value="TreeGrafter"/>
</dbReference>
<dbReference type="Pfam" id="PF01363">
    <property type="entry name" value="FYVE"/>
    <property type="match status" value="1"/>
</dbReference>
<dbReference type="PROSITE" id="PS50178">
    <property type="entry name" value="ZF_FYVE"/>
    <property type="match status" value="1"/>
</dbReference>
<keyword evidence="2 4" id="KW-0863">Zinc-finger</keyword>
<name>A0A8S3PT92_MYTED</name>
<dbReference type="EMBL" id="CAJPWZ010000103">
    <property type="protein sequence ID" value="CAG2185887.1"/>
    <property type="molecule type" value="Genomic_DNA"/>
</dbReference>
<keyword evidence="8" id="KW-1185">Reference proteome</keyword>
<dbReference type="InterPro" id="IPR011011">
    <property type="entry name" value="Znf_FYVE_PHD"/>
</dbReference>
<dbReference type="GO" id="GO:0005813">
    <property type="term" value="C:centrosome"/>
    <property type="evidence" value="ECO:0007669"/>
    <property type="project" value="TreeGrafter"/>
</dbReference>
<dbReference type="AlphaFoldDB" id="A0A8S3PT92"/>
<dbReference type="GO" id="GO:0000724">
    <property type="term" value="P:double-strand break repair via homologous recombination"/>
    <property type="evidence" value="ECO:0007669"/>
    <property type="project" value="InterPro"/>
</dbReference>
<evidence type="ECO:0000256" key="3">
    <source>
        <dbReference type="ARBA" id="ARBA00022833"/>
    </source>
</evidence>